<dbReference type="Proteomes" id="UP000036367">
    <property type="component" value="Unassembled WGS sequence"/>
</dbReference>
<keyword evidence="4" id="KW-1185">Reference proteome</keyword>
<evidence type="ECO:0000313" key="3">
    <source>
        <dbReference type="EMBL" id="KLU01689.1"/>
    </source>
</evidence>
<dbReference type="SUPFAM" id="SSF54637">
    <property type="entry name" value="Thioesterase/thiol ester dehydrase-isomerase"/>
    <property type="match status" value="1"/>
</dbReference>
<reference evidence="3" key="1">
    <citation type="submission" date="2015-05" db="EMBL/GenBank/DDBJ databases">
        <title>Permanent draft genome of Rhodopirellula islandicus K833.</title>
        <authorList>
            <person name="Kizina J."/>
            <person name="Richter M."/>
            <person name="Glockner F.O."/>
            <person name="Harder J."/>
        </authorList>
    </citation>
    <scope>NUCLEOTIDE SEQUENCE [LARGE SCALE GENOMIC DNA]</scope>
    <source>
        <strain evidence="3">K833</strain>
    </source>
</reference>
<dbReference type="InterPro" id="IPR050563">
    <property type="entry name" value="4-hydroxybenzoyl-CoA_TE"/>
</dbReference>
<accession>A0A0J1E8B5</accession>
<dbReference type="PANTHER" id="PTHR31793">
    <property type="entry name" value="4-HYDROXYBENZOYL-COA THIOESTERASE FAMILY MEMBER"/>
    <property type="match status" value="1"/>
</dbReference>
<dbReference type="NCBIfam" id="TIGR00051">
    <property type="entry name" value="YbgC/FadM family acyl-CoA thioesterase"/>
    <property type="match status" value="1"/>
</dbReference>
<name>A0A0J1E8B5_RHOIS</name>
<dbReference type="GO" id="GO:0047617">
    <property type="term" value="F:fatty acyl-CoA hydrolase activity"/>
    <property type="evidence" value="ECO:0007669"/>
    <property type="project" value="TreeGrafter"/>
</dbReference>
<dbReference type="Gene3D" id="3.10.129.10">
    <property type="entry name" value="Hotdog Thioesterase"/>
    <property type="match status" value="1"/>
</dbReference>
<dbReference type="InterPro" id="IPR029069">
    <property type="entry name" value="HotDog_dom_sf"/>
</dbReference>
<evidence type="ECO:0000313" key="4">
    <source>
        <dbReference type="Proteomes" id="UP000036367"/>
    </source>
</evidence>
<organism evidence="3 4">
    <name type="scientific">Rhodopirellula islandica</name>
    <dbReference type="NCBI Taxonomy" id="595434"/>
    <lineage>
        <taxon>Bacteria</taxon>
        <taxon>Pseudomonadati</taxon>
        <taxon>Planctomycetota</taxon>
        <taxon>Planctomycetia</taxon>
        <taxon>Pirellulales</taxon>
        <taxon>Pirellulaceae</taxon>
        <taxon>Rhodopirellula</taxon>
    </lineage>
</organism>
<dbReference type="CDD" id="cd00586">
    <property type="entry name" value="4HBT"/>
    <property type="match status" value="1"/>
</dbReference>
<dbReference type="STRING" id="595434.RISK_006188"/>
<evidence type="ECO:0000256" key="2">
    <source>
        <dbReference type="ARBA" id="ARBA00022801"/>
    </source>
</evidence>
<comment type="caution">
    <text evidence="3">The sequence shown here is derived from an EMBL/GenBank/DDBJ whole genome shotgun (WGS) entry which is preliminary data.</text>
</comment>
<dbReference type="Pfam" id="PF13279">
    <property type="entry name" value="4HBT_2"/>
    <property type="match status" value="1"/>
</dbReference>
<dbReference type="PATRIC" id="fig|595434.4.peg.5880"/>
<dbReference type="AlphaFoldDB" id="A0A0J1E8B5"/>
<evidence type="ECO:0000256" key="1">
    <source>
        <dbReference type="ARBA" id="ARBA00005953"/>
    </source>
</evidence>
<dbReference type="InterPro" id="IPR006684">
    <property type="entry name" value="YbgC/YbaW"/>
</dbReference>
<proteinExistence type="inferred from homology"/>
<gene>
    <name evidence="3" type="ORF">RISK_006188</name>
</gene>
<dbReference type="PANTHER" id="PTHR31793:SF27">
    <property type="entry name" value="NOVEL THIOESTERASE SUPERFAMILY DOMAIN AND SAPOSIN A-TYPE DOMAIN CONTAINING PROTEIN (0610012H03RIK)"/>
    <property type="match status" value="1"/>
</dbReference>
<dbReference type="EMBL" id="LECT01000050">
    <property type="protein sequence ID" value="KLU01689.1"/>
    <property type="molecule type" value="Genomic_DNA"/>
</dbReference>
<keyword evidence="2" id="KW-0378">Hydrolase</keyword>
<sequence>MGLVHHSNYLRYFEIGRTEFLRSAGGRYREVEEAGLYVVVVHIDCRYRASARYDDEIQIVTRIAKITAAKIIHEYEIRRGDELLVQATVTLAVIDKNGQLQRVPEALLT</sequence>
<dbReference type="PIRSF" id="PIRSF003230">
    <property type="entry name" value="YbgC"/>
    <property type="match status" value="1"/>
</dbReference>
<comment type="similarity">
    <text evidence="1">Belongs to the 4-hydroxybenzoyl-CoA thioesterase family.</text>
</comment>
<protein>
    <submittedName>
        <fullName evidence="3">4-hydroxybenzoyl-CoA thioesterase family</fullName>
    </submittedName>
</protein>